<organism evidence="1">
    <name type="scientific">Oryza meridionalis</name>
    <dbReference type="NCBI Taxonomy" id="40149"/>
    <lineage>
        <taxon>Eukaryota</taxon>
        <taxon>Viridiplantae</taxon>
        <taxon>Streptophyta</taxon>
        <taxon>Embryophyta</taxon>
        <taxon>Tracheophyta</taxon>
        <taxon>Spermatophyta</taxon>
        <taxon>Magnoliopsida</taxon>
        <taxon>Liliopsida</taxon>
        <taxon>Poales</taxon>
        <taxon>Poaceae</taxon>
        <taxon>BOP clade</taxon>
        <taxon>Oryzoideae</taxon>
        <taxon>Oryzeae</taxon>
        <taxon>Oryzinae</taxon>
        <taxon>Oryza</taxon>
    </lineage>
</organism>
<sequence>MGRDGGVRLHPLLHPPHVPPRRRPGLVGVLRRVVGIFLCCAGASRRGASRIGGAVGEQVGKASVEHAAEMEQLISQLPLFALASSLAALPKLSCARCRHLLLLCAVSGEEGDCRPRTLF</sequence>
<dbReference type="AlphaFoldDB" id="A0A0E0EQD3"/>
<dbReference type="Proteomes" id="UP000008021">
    <property type="component" value="Chromosome 9"/>
</dbReference>
<proteinExistence type="predicted"/>
<dbReference type="Gramene" id="OMERI09G03230.1">
    <property type="protein sequence ID" value="OMERI09G03230.1"/>
    <property type="gene ID" value="OMERI09G03230"/>
</dbReference>
<reference evidence="1" key="1">
    <citation type="submission" date="2015-04" db="UniProtKB">
        <authorList>
            <consortium name="EnsemblPlants"/>
        </authorList>
    </citation>
    <scope>IDENTIFICATION</scope>
</reference>
<dbReference type="EnsemblPlants" id="OMERI09G03230.1">
    <property type="protein sequence ID" value="OMERI09G03230.1"/>
    <property type="gene ID" value="OMERI09G03230"/>
</dbReference>
<dbReference type="HOGENOM" id="CLU_160945_0_0_1"/>
<evidence type="ECO:0000313" key="1">
    <source>
        <dbReference type="EnsemblPlants" id="OMERI09G03230.1"/>
    </source>
</evidence>
<evidence type="ECO:0000313" key="2">
    <source>
        <dbReference type="Proteomes" id="UP000008021"/>
    </source>
</evidence>
<protein>
    <submittedName>
        <fullName evidence="1">Uncharacterized protein</fullName>
    </submittedName>
</protein>
<reference evidence="1" key="2">
    <citation type="submission" date="2018-05" db="EMBL/GenBank/DDBJ databases">
        <title>OmerRS3 (Oryza meridionalis Reference Sequence Version 3).</title>
        <authorList>
            <person name="Zhang J."/>
            <person name="Kudrna D."/>
            <person name="Lee S."/>
            <person name="Talag J."/>
            <person name="Welchert J."/>
            <person name="Wing R.A."/>
        </authorList>
    </citation>
    <scope>NUCLEOTIDE SEQUENCE [LARGE SCALE GENOMIC DNA]</scope>
    <source>
        <strain evidence="1">cv. OR44</strain>
    </source>
</reference>
<keyword evidence="2" id="KW-1185">Reference proteome</keyword>
<accession>A0A0E0EQD3</accession>
<name>A0A0E0EQD3_9ORYZ</name>